<evidence type="ECO:0000313" key="2">
    <source>
        <dbReference type="EMBL" id="CAF9928670.1"/>
    </source>
</evidence>
<dbReference type="EMBL" id="CAJPDQ010000030">
    <property type="protein sequence ID" value="CAF9928670.1"/>
    <property type="molecule type" value="Genomic_DNA"/>
</dbReference>
<organism evidence="2 3">
    <name type="scientific">Gomphillus americanus</name>
    <dbReference type="NCBI Taxonomy" id="1940652"/>
    <lineage>
        <taxon>Eukaryota</taxon>
        <taxon>Fungi</taxon>
        <taxon>Dikarya</taxon>
        <taxon>Ascomycota</taxon>
        <taxon>Pezizomycotina</taxon>
        <taxon>Lecanoromycetes</taxon>
        <taxon>OSLEUM clade</taxon>
        <taxon>Ostropomycetidae</taxon>
        <taxon>Ostropales</taxon>
        <taxon>Graphidaceae</taxon>
        <taxon>Gomphilloideae</taxon>
        <taxon>Gomphillus</taxon>
    </lineage>
</organism>
<dbReference type="Proteomes" id="UP000664169">
    <property type="component" value="Unassembled WGS sequence"/>
</dbReference>
<evidence type="ECO:0000256" key="1">
    <source>
        <dbReference type="SAM" id="MobiDB-lite"/>
    </source>
</evidence>
<sequence>MSDVPDDSEPAPASSIGSSDAESPSSALTEDDSEGSQYVPSKRKSSTYNSGEPQIKKYPRLAKYHSGYHSLYNDTVDEINCPVEEDAHFQWDSSHIGLSYWSSYEKEAFFVALDRKGQDDIKGISSIIGTKSESEVRTFILALQDGLAEEGQAARPLSEFPSAFEVTLQCDLALDAASTGLSQRQSNVEEATEQRRYGEWWLLDHDVATTLEDLLEKDQLPVLYKDIEAAARLFNVSLMINLSTQFFMNSKNPEGNWRTWSKDKSGPGLYGTSLVDFYNLVAGVTKRVVSSSVFLAESRHHLQRETSGKTVGCTVKLRDVQAACEILGLKRNRRAYWIGIARRCNLDVYERLVLHRTKERPLSYGEVEQYLAMGGRLRFLAAKDHSSSANRNKATAIGDIAIIHDGTYIAEETEDERAELLDIRASKEEELRLWKMIDQDSPDLAAVKNEEETELPRANQDQDRVAKDWRKTIHYRSPWQSMTGAPSEELFTERAAMQSKLHVDEDEPLLEDDTVPLLSDVDGIATRASSNQLAST</sequence>
<evidence type="ECO:0000313" key="3">
    <source>
        <dbReference type="Proteomes" id="UP000664169"/>
    </source>
</evidence>
<protein>
    <submittedName>
        <fullName evidence="2">Uncharacterized protein</fullName>
    </submittedName>
</protein>
<comment type="caution">
    <text evidence="2">The sequence shown here is derived from an EMBL/GenBank/DDBJ whole genome shotgun (WGS) entry which is preliminary data.</text>
</comment>
<dbReference type="OrthoDB" id="2240312at2759"/>
<feature type="region of interest" description="Disordered" evidence="1">
    <location>
        <begin position="1"/>
        <end position="53"/>
    </location>
</feature>
<reference evidence="2" key="1">
    <citation type="submission" date="2021-03" db="EMBL/GenBank/DDBJ databases">
        <authorList>
            <person name="Tagirdzhanova G."/>
        </authorList>
    </citation>
    <scope>NUCLEOTIDE SEQUENCE</scope>
</reference>
<keyword evidence="3" id="KW-1185">Reference proteome</keyword>
<dbReference type="GO" id="GO:0042790">
    <property type="term" value="P:nucleolar large rRNA transcription by RNA polymerase I"/>
    <property type="evidence" value="ECO:0007669"/>
    <property type="project" value="InterPro"/>
</dbReference>
<accession>A0A8H3IUN1</accession>
<dbReference type="GO" id="GO:0000500">
    <property type="term" value="C:RNA polymerase I upstream activating factor complex"/>
    <property type="evidence" value="ECO:0007669"/>
    <property type="project" value="InterPro"/>
</dbReference>
<proteinExistence type="predicted"/>
<feature type="compositionally biased region" description="Polar residues" evidence="1">
    <location>
        <begin position="15"/>
        <end position="28"/>
    </location>
</feature>
<dbReference type="PANTHER" id="PTHR28079">
    <property type="entry name" value="RNA POLYMERASE I-SPECIFIC TRANSCRIPTION INITIATION FACTOR RRN5"/>
    <property type="match status" value="1"/>
</dbReference>
<dbReference type="GO" id="GO:0001181">
    <property type="term" value="F:RNA polymerase I general transcription initiation factor activity"/>
    <property type="evidence" value="ECO:0007669"/>
    <property type="project" value="TreeGrafter"/>
</dbReference>
<dbReference type="GO" id="GO:0000182">
    <property type="term" value="F:rDNA binding"/>
    <property type="evidence" value="ECO:0007669"/>
    <property type="project" value="TreeGrafter"/>
</dbReference>
<dbReference type="PANTHER" id="PTHR28079:SF1">
    <property type="entry name" value="RNA POLYMERASE I-SPECIFIC TRANSCRIPTION INITIATION FACTOR RRN5"/>
    <property type="match status" value="1"/>
</dbReference>
<name>A0A8H3IUN1_9LECA</name>
<dbReference type="GO" id="GO:0006361">
    <property type="term" value="P:transcription initiation at RNA polymerase I promoter"/>
    <property type="evidence" value="ECO:0007669"/>
    <property type="project" value="TreeGrafter"/>
</dbReference>
<dbReference type="InterPro" id="IPR039601">
    <property type="entry name" value="Rrn5"/>
</dbReference>
<dbReference type="AlphaFoldDB" id="A0A8H3IUN1"/>
<gene>
    <name evidence="2" type="ORF">GOMPHAMPRED_005203</name>
</gene>